<keyword evidence="2" id="KW-1185">Reference proteome</keyword>
<sequence>MRRSSQKWSDRLARTARWATVTIVMILCSSQGTWAAVTKATLKAAQKVYSGDCPGKIVFNGTITVNRPGTVSYIFTRSDGATDTRIKKLLFRAAGSKSVSTTWTLGGATLPNYKGWQAIKILSPNPLTSKHADFEVYCDPPANSAKAAHGNTDWHIDTANEFLFCQDMAGSTTTSNCAPAGWTKNHIHVGLTNTATYYNDKARIATGNDTDAGNGIDKPMLFFYAGHGNPTTWNTLGDNGHQTNLLLGNILGNGQLRYFWQCSCETFAHGPRVCSGGDCDYSEPENFDGSADSAAMRNVFERWGPVIGDDLRMACGVSTLAYCHEGNVNAIWNKFNNEGRSVAESFILGLGSSSVKPICMTRGGANIADTPLYDLTFTNRRNSSGSGYLHILYSGGTQTDPPLLVWRPDLIPRKLWRVRILPPGDPVEFKRRLVIRDKVEQLRDPQLAGASAIIKRNAEGGAVSLRAIGKAPRETARSVRTVADQRKTALEFVRRIGWLDKDAGAVQVTQMLSASMADTGTKSPIVHGKRDVVVSIIQRVRNGDQTIDVLGTGGQVSVTLAPSGEVLAAARAWRQTALTQEQVAIKPYDRAQQEAMKKLVNAAAYKLAAWRFGYKQPAASANRNELPVVYEFDFVPKDREKLLDYPPQQVEIMAEEL</sequence>
<organism evidence="1 2">
    <name type="scientific">Geotalea uraniireducens</name>
    <dbReference type="NCBI Taxonomy" id="351604"/>
    <lineage>
        <taxon>Bacteria</taxon>
        <taxon>Pseudomonadati</taxon>
        <taxon>Thermodesulfobacteriota</taxon>
        <taxon>Desulfuromonadia</taxon>
        <taxon>Geobacterales</taxon>
        <taxon>Geobacteraceae</taxon>
        <taxon>Geotalea</taxon>
    </lineage>
</organism>
<proteinExistence type="predicted"/>
<gene>
    <name evidence="1" type="ORF">GURASL_28570</name>
</gene>
<reference evidence="1 2" key="1">
    <citation type="submission" date="2022-12" db="EMBL/GenBank/DDBJ databases">
        <title>Polyphasic characterization of Geotalea uranireducens NIT-SL11 newly isolated from a complex of sewage sludge and microbially reduced graphene oxide.</title>
        <authorList>
            <person name="Xie L."/>
            <person name="Yoshida N."/>
            <person name="Meng L."/>
        </authorList>
    </citation>
    <scope>NUCLEOTIDE SEQUENCE [LARGE SCALE GENOMIC DNA]</scope>
    <source>
        <strain evidence="1 2">NIT-SL11</strain>
    </source>
</reference>
<name>A0ABN6VUZ1_9BACT</name>
<dbReference type="Proteomes" id="UP001317705">
    <property type="component" value="Chromosome"/>
</dbReference>
<protein>
    <submittedName>
        <fullName evidence="1">Uncharacterized protein</fullName>
    </submittedName>
</protein>
<accession>A0ABN6VUZ1</accession>
<evidence type="ECO:0000313" key="2">
    <source>
        <dbReference type="Proteomes" id="UP001317705"/>
    </source>
</evidence>
<dbReference type="EMBL" id="AP027151">
    <property type="protein sequence ID" value="BDV43934.1"/>
    <property type="molecule type" value="Genomic_DNA"/>
</dbReference>
<evidence type="ECO:0000313" key="1">
    <source>
        <dbReference type="EMBL" id="BDV43934.1"/>
    </source>
</evidence>